<dbReference type="InterPro" id="IPR032823">
    <property type="entry name" value="BCA_ABC_TP_C"/>
</dbReference>
<dbReference type="GO" id="GO:0005886">
    <property type="term" value="C:plasma membrane"/>
    <property type="evidence" value="ECO:0007669"/>
    <property type="project" value="TreeGrafter"/>
</dbReference>
<feature type="domain" description="ABC transporter" evidence="4">
    <location>
        <begin position="3"/>
        <end position="235"/>
    </location>
</feature>
<proteinExistence type="predicted"/>
<dbReference type="PANTHER" id="PTHR45772:SF7">
    <property type="entry name" value="AMINO ACID ABC TRANSPORTER ATP-BINDING PROTEIN"/>
    <property type="match status" value="1"/>
</dbReference>
<dbReference type="InterPro" id="IPR027417">
    <property type="entry name" value="P-loop_NTPase"/>
</dbReference>
<dbReference type="GO" id="GO:0042941">
    <property type="term" value="P:D-alanine transmembrane transport"/>
    <property type="evidence" value="ECO:0007669"/>
    <property type="project" value="TreeGrafter"/>
</dbReference>
<evidence type="ECO:0000256" key="2">
    <source>
        <dbReference type="ARBA" id="ARBA00022741"/>
    </source>
</evidence>
<dbReference type="GO" id="GO:0015808">
    <property type="term" value="P:L-alanine transport"/>
    <property type="evidence" value="ECO:0007669"/>
    <property type="project" value="TreeGrafter"/>
</dbReference>
<dbReference type="EMBL" id="BJYZ01000043">
    <property type="protein sequence ID" value="GEO42547.1"/>
    <property type="molecule type" value="Genomic_DNA"/>
</dbReference>
<dbReference type="PROSITE" id="PS50893">
    <property type="entry name" value="ABC_TRANSPORTER_2"/>
    <property type="match status" value="1"/>
</dbReference>
<dbReference type="OrthoDB" id="9779872at2"/>
<dbReference type="Proteomes" id="UP000321523">
    <property type="component" value="Unassembled WGS sequence"/>
</dbReference>
<dbReference type="GO" id="GO:1903806">
    <property type="term" value="P:L-isoleucine import across plasma membrane"/>
    <property type="evidence" value="ECO:0007669"/>
    <property type="project" value="TreeGrafter"/>
</dbReference>
<keyword evidence="6" id="KW-1185">Reference proteome</keyword>
<dbReference type="InterPro" id="IPR003593">
    <property type="entry name" value="AAA+_ATPase"/>
</dbReference>
<evidence type="ECO:0000256" key="1">
    <source>
        <dbReference type="ARBA" id="ARBA00022448"/>
    </source>
</evidence>
<dbReference type="SMART" id="SM00382">
    <property type="entry name" value="AAA"/>
    <property type="match status" value="1"/>
</dbReference>
<keyword evidence="3 5" id="KW-0067">ATP-binding</keyword>
<comment type="caution">
    <text evidence="5">The sequence shown here is derived from an EMBL/GenBank/DDBJ whole genome shotgun (WGS) entry which is preliminary data.</text>
</comment>
<dbReference type="RefSeq" id="WP_044437305.1">
    <property type="nucleotide sequence ID" value="NZ_BJYZ01000043.1"/>
</dbReference>
<dbReference type="Pfam" id="PF12399">
    <property type="entry name" value="BCA_ABC_TP_C"/>
    <property type="match status" value="1"/>
</dbReference>
<organism evidence="5 6">
    <name type="scientific">Skermanella aerolata</name>
    <dbReference type="NCBI Taxonomy" id="393310"/>
    <lineage>
        <taxon>Bacteria</taxon>
        <taxon>Pseudomonadati</taxon>
        <taxon>Pseudomonadota</taxon>
        <taxon>Alphaproteobacteria</taxon>
        <taxon>Rhodospirillales</taxon>
        <taxon>Azospirillaceae</taxon>
        <taxon>Skermanella</taxon>
    </lineage>
</organism>
<accession>A0A512E1D4</accession>
<dbReference type="InterPro" id="IPR003439">
    <property type="entry name" value="ABC_transporter-like_ATP-bd"/>
</dbReference>
<sequence>MPLRLENISVRFGGIAALTGVNLEVADDSVVGLVGPNGAGKTTLFNVISGLVRPTEGSARFGDTDLVKGKIHNRARAGIGRTFQIPQPLHELTVRENLMVAQRFGAGRIDPSRIDEILDFLNLTHKADAQAATDLALSEQKALEVGKALATEPKLLMLDEVLAGLETSGKRAFMTMLARLHREWNLAMIVIEHDIETISRLCQRCVVLNFGKVIADGTPDAVFRDPEVRRSYTGTGAAEHA</sequence>
<dbReference type="GO" id="GO:0015192">
    <property type="term" value="F:L-phenylalanine transmembrane transporter activity"/>
    <property type="evidence" value="ECO:0007669"/>
    <property type="project" value="TreeGrafter"/>
</dbReference>
<dbReference type="GO" id="GO:0016887">
    <property type="term" value="F:ATP hydrolysis activity"/>
    <property type="evidence" value="ECO:0007669"/>
    <property type="project" value="InterPro"/>
</dbReference>
<evidence type="ECO:0000313" key="5">
    <source>
        <dbReference type="EMBL" id="GEO42547.1"/>
    </source>
</evidence>
<dbReference type="GO" id="GO:0005524">
    <property type="term" value="F:ATP binding"/>
    <property type="evidence" value="ECO:0007669"/>
    <property type="project" value="UniProtKB-KW"/>
</dbReference>
<dbReference type="Gene3D" id="3.40.50.300">
    <property type="entry name" value="P-loop containing nucleotide triphosphate hydrolases"/>
    <property type="match status" value="1"/>
</dbReference>
<dbReference type="SUPFAM" id="SSF52540">
    <property type="entry name" value="P-loop containing nucleoside triphosphate hydrolases"/>
    <property type="match status" value="1"/>
</dbReference>
<name>A0A512E1D4_9PROT</name>
<keyword evidence="1" id="KW-0813">Transport</keyword>
<dbReference type="InterPro" id="IPR051120">
    <property type="entry name" value="ABC_AA/LPS_Transport"/>
</dbReference>
<dbReference type="CDD" id="cd03219">
    <property type="entry name" value="ABC_Mj1267_LivG_branched"/>
    <property type="match status" value="1"/>
</dbReference>
<gene>
    <name evidence="5" type="ORF">SAE02_66950</name>
</gene>
<dbReference type="GO" id="GO:0015188">
    <property type="term" value="F:L-isoleucine transmembrane transporter activity"/>
    <property type="evidence" value="ECO:0007669"/>
    <property type="project" value="TreeGrafter"/>
</dbReference>
<evidence type="ECO:0000313" key="6">
    <source>
        <dbReference type="Proteomes" id="UP000321523"/>
    </source>
</evidence>
<dbReference type="GO" id="GO:1903805">
    <property type="term" value="P:L-valine import across plasma membrane"/>
    <property type="evidence" value="ECO:0007669"/>
    <property type="project" value="TreeGrafter"/>
</dbReference>
<dbReference type="AlphaFoldDB" id="A0A512E1D4"/>
<keyword evidence="2" id="KW-0547">Nucleotide-binding</keyword>
<dbReference type="Pfam" id="PF00005">
    <property type="entry name" value="ABC_tran"/>
    <property type="match status" value="1"/>
</dbReference>
<evidence type="ECO:0000259" key="4">
    <source>
        <dbReference type="PROSITE" id="PS50893"/>
    </source>
</evidence>
<dbReference type="GO" id="GO:0005304">
    <property type="term" value="F:L-valine transmembrane transporter activity"/>
    <property type="evidence" value="ECO:0007669"/>
    <property type="project" value="TreeGrafter"/>
</dbReference>
<reference evidence="5 6" key="1">
    <citation type="submission" date="2019-07" db="EMBL/GenBank/DDBJ databases">
        <title>Whole genome shotgun sequence of Skermanella aerolata NBRC 106429.</title>
        <authorList>
            <person name="Hosoyama A."/>
            <person name="Uohara A."/>
            <person name="Ohji S."/>
            <person name="Ichikawa N."/>
        </authorList>
    </citation>
    <scope>NUCLEOTIDE SEQUENCE [LARGE SCALE GENOMIC DNA]</scope>
    <source>
        <strain evidence="5 6">NBRC 106429</strain>
    </source>
</reference>
<evidence type="ECO:0000256" key="3">
    <source>
        <dbReference type="ARBA" id="ARBA00022840"/>
    </source>
</evidence>
<dbReference type="PANTHER" id="PTHR45772">
    <property type="entry name" value="CONSERVED COMPONENT OF ABC TRANSPORTER FOR NATURAL AMINO ACIDS-RELATED"/>
    <property type="match status" value="1"/>
</dbReference>
<protein>
    <submittedName>
        <fullName evidence="5">ABC transporter ATP-binding protein</fullName>
    </submittedName>
</protein>